<keyword evidence="1" id="KW-0472">Membrane</keyword>
<proteinExistence type="predicted"/>
<dbReference type="EMBL" id="JALDAW010000016">
    <property type="protein sequence ID" value="MDY5168592.1"/>
    <property type="molecule type" value="Genomic_DNA"/>
</dbReference>
<organism evidence="2 3">
    <name type="scientific">Dielma fastidiosa</name>
    <dbReference type="NCBI Taxonomy" id="1034346"/>
    <lineage>
        <taxon>Bacteria</taxon>
        <taxon>Bacillati</taxon>
        <taxon>Bacillota</taxon>
        <taxon>Erysipelotrichia</taxon>
        <taxon>Erysipelotrichales</taxon>
        <taxon>Erysipelotrichaceae</taxon>
        <taxon>Dielma</taxon>
    </lineage>
</organism>
<dbReference type="AlphaFoldDB" id="A0AB35UKH1"/>
<keyword evidence="1" id="KW-0812">Transmembrane</keyword>
<evidence type="ECO:0000256" key="1">
    <source>
        <dbReference type="SAM" id="Phobius"/>
    </source>
</evidence>
<keyword evidence="1" id="KW-1133">Transmembrane helix</keyword>
<name>A0AB35UKH1_9FIRM</name>
<feature type="transmembrane region" description="Helical" evidence="1">
    <location>
        <begin position="7"/>
        <end position="27"/>
    </location>
</feature>
<comment type="caution">
    <text evidence="2">The sequence shown here is derived from an EMBL/GenBank/DDBJ whole genome shotgun (WGS) entry which is preliminary data.</text>
</comment>
<protein>
    <submittedName>
        <fullName evidence="2">Uncharacterized protein</fullName>
    </submittedName>
</protein>
<evidence type="ECO:0000313" key="2">
    <source>
        <dbReference type="EMBL" id="MDY5168592.1"/>
    </source>
</evidence>
<sequence>MRNKIRLSNLMRFIIFISYMMTSFFGIRSSEYREVFSGMLFWFFIEIFDNPKQLCIFYDLIKKIWKFAKETTDVFLRIPKD</sequence>
<evidence type="ECO:0000313" key="3">
    <source>
        <dbReference type="Proteomes" id="UP001276902"/>
    </source>
</evidence>
<reference evidence="2" key="1">
    <citation type="submission" date="2022-03" db="EMBL/GenBank/DDBJ databases">
        <title>First case of bacteraemia caused by Dielma fastidiosa in a patient hospitalised with diverticulitis.</title>
        <authorList>
            <person name="Forman-Ankjaer B."/>
            <person name="Hvid-Jensen F."/>
            <person name="Kobel C.M."/>
            <person name="Greve T."/>
        </authorList>
    </citation>
    <scope>NUCLEOTIDE SEQUENCE</scope>
    <source>
        <strain evidence="2">AUH_DF_2021</strain>
    </source>
</reference>
<gene>
    <name evidence="2" type="ORF">MQE39_10745</name>
</gene>
<dbReference type="Proteomes" id="UP001276902">
    <property type="component" value="Unassembled WGS sequence"/>
</dbReference>
<accession>A0AB35UKH1</accession>
<dbReference type="RefSeq" id="WP_320883816.1">
    <property type="nucleotide sequence ID" value="NZ_BAABZA010000010.1"/>
</dbReference>